<dbReference type="PANTHER" id="PTHR22751">
    <property type="entry name" value="G-PROTEIN COUPLED RECEPTOR-RELATED"/>
    <property type="match status" value="1"/>
</dbReference>
<protein>
    <recommendedName>
        <fullName evidence="6">G-protein coupled receptors family 1 profile domain-containing protein</fullName>
    </recommendedName>
</protein>
<evidence type="ECO:0000313" key="7">
    <source>
        <dbReference type="EMBL" id="EGT31150.1"/>
    </source>
</evidence>
<dbReference type="Proteomes" id="UP000008068">
    <property type="component" value="Unassembled WGS sequence"/>
</dbReference>
<sequence length="593" mass="67836">MANYSYSDFEAFTISNSTVTRLINIGNFISSISLAVVKYEFALACIGVIVNIFHLIVLSRKSLRANSINVIMIGIGACDLFNMSFVVYENSMEMTHPDIECWPPSSYTAQLIDLWAAAIKDDLRRLTPWLGVLMAGIRFLIVKMSLNPKFKKLSDPKFSIIAMLIAFILSTCWSVFYWARLTLVETTPWKPAAHCTGFPPNYQETQYVLMVNTEFMNDILLVIQVFLITDGVLKIIPTIMFPILTCLLIRELKQAENSRRKISVAQKKDESSRGDHTTNLVILMTVTFMTAEGPLGIFYVVQGLVTNISGFVSTNKTPFVYISVMTITGVLGKFFNFFVVDAWPIANWIDPIDGYETYRKLFGKQVTLIATFCYLIEIFINWLMTFHRVSILLSPGRAPAWFTDLKLFLYCSLLVGVVLGSLLIPYFSDCYVNFNAITSLHETACAPNKHYLTWFQNLYLIWVPVSAVFINCTMILFMKFSRKLFKKRTILSSTLSKRENSMIKQACFIAVYLSFFEVGYMLIRLYPQQFVSLPQDVQAITYMIRLFAICSLNFFVYFVQTKSTRNLVLNFIGWRKHINLVAVSMTQTSSRKR</sequence>
<feature type="transmembrane region" description="Helical" evidence="5">
    <location>
        <begin position="506"/>
        <end position="527"/>
    </location>
</feature>
<feature type="transmembrane region" description="Helical" evidence="5">
    <location>
        <begin position="41"/>
        <end position="58"/>
    </location>
</feature>
<comment type="subcellular location">
    <subcellularLocation>
        <location evidence="1">Membrane</location>
    </subcellularLocation>
</comment>
<feature type="transmembrane region" description="Helical" evidence="5">
    <location>
        <begin position="319"/>
        <end position="346"/>
    </location>
</feature>
<keyword evidence="3 5" id="KW-1133">Transmembrane helix</keyword>
<keyword evidence="8" id="KW-1185">Reference proteome</keyword>
<feature type="transmembrane region" description="Helical" evidence="5">
    <location>
        <begin position="366"/>
        <end position="386"/>
    </location>
</feature>
<dbReference type="InterPro" id="IPR017452">
    <property type="entry name" value="GPCR_Rhodpsn_7TM"/>
</dbReference>
<name>G0M9T6_CAEBE</name>
<dbReference type="EMBL" id="GL379787">
    <property type="protein sequence ID" value="EGT31150.1"/>
    <property type="molecule type" value="Genomic_DNA"/>
</dbReference>
<dbReference type="STRING" id="135651.G0M9T6"/>
<keyword evidence="4 5" id="KW-0472">Membrane</keyword>
<evidence type="ECO:0000256" key="4">
    <source>
        <dbReference type="ARBA" id="ARBA00023136"/>
    </source>
</evidence>
<dbReference type="OrthoDB" id="5862069at2759"/>
<proteinExistence type="predicted"/>
<dbReference type="Pfam" id="PF10324">
    <property type="entry name" value="7TM_GPCR_Srw"/>
    <property type="match status" value="1"/>
</dbReference>
<evidence type="ECO:0000259" key="6">
    <source>
        <dbReference type="PROSITE" id="PS50262"/>
    </source>
</evidence>
<dbReference type="Gene3D" id="1.20.1070.10">
    <property type="entry name" value="Rhodopsin 7-helix transmembrane proteins"/>
    <property type="match status" value="2"/>
</dbReference>
<accession>G0M9T6</accession>
<reference evidence="8" key="1">
    <citation type="submission" date="2011-07" db="EMBL/GenBank/DDBJ databases">
        <authorList>
            <consortium name="Caenorhabditis brenneri Sequencing and Analysis Consortium"/>
            <person name="Wilson R.K."/>
        </authorList>
    </citation>
    <scope>NUCLEOTIDE SEQUENCE [LARGE SCALE GENOMIC DNA]</scope>
    <source>
        <strain evidence="8">PB2801</strain>
    </source>
</reference>
<evidence type="ECO:0000256" key="3">
    <source>
        <dbReference type="ARBA" id="ARBA00022989"/>
    </source>
</evidence>
<feature type="transmembrane region" description="Helical" evidence="5">
    <location>
        <begin position="219"/>
        <end position="249"/>
    </location>
</feature>
<dbReference type="eggNOG" id="ENOG502TFKC">
    <property type="taxonomic scope" value="Eukaryota"/>
</dbReference>
<feature type="transmembrane region" description="Helical" evidence="5">
    <location>
        <begin position="70"/>
        <end position="88"/>
    </location>
</feature>
<feature type="domain" description="G-protein coupled receptors family 1 profile" evidence="6">
    <location>
        <begin position="50"/>
        <end position="340"/>
    </location>
</feature>
<feature type="transmembrane region" description="Helical" evidence="5">
    <location>
        <begin position="459"/>
        <end position="478"/>
    </location>
</feature>
<dbReference type="SUPFAM" id="SSF81321">
    <property type="entry name" value="Family A G protein-coupled receptor-like"/>
    <property type="match status" value="2"/>
</dbReference>
<dbReference type="PROSITE" id="PS50262">
    <property type="entry name" value="G_PROTEIN_RECEP_F1_2"/>
    <property type="match status" value="1"/>
</dbReference>
<dbReference type="InParanoid" id="G0M9T6"/>
<evidence type="ECO:0000256" key="1">
    <source>
        <dbReference type="ARBA" id="ARBA00004370"/>
    </source>
</evidence>
<dbReference type="HOGENOM" id="CLU_460216_0_0_1"/>
<dbReference type="GO" id="GO:0016020">
    <property type="term" value="C:membrane"/>
    <property type="evidence" value="ECO:0007669"/>
    <property type="project" value="UniProtKB-SubCell"/>
</dbReference>
<dbReference type="GO" id="GO:0008528">
    <property type="term" value="F:G protein-coupled peptide receptor activity"/>
    <property type="evidence" value="ECO:0007669"/>
    <property type="project" value="InterPro"/>
</dbReference>
<evidence type="ECO:0000256" key="2">
    <source>
        <dbReference type="ARBA" id="ARBA00022692"/>
    </source>
</evidence>
<feature type="transmembrane region" description="Helical" evidence="5">
    <location>
        <begin position="407"/>
        <end position="427"/>
    </location>
</feature>
<evidence type="ECO:0000256" key="5">
    <source>
        <dbReference type="SAM" id="Phobius"/>
    </source>
</evidence>
<dbReference type="InterPro" id="IPR019427">
    <property type="entry name" value="7TM_GPCR_serpentine_rcpt_Srw"/>
</dbReference>
<evidence type="ECO:0000313" key="8">
    <source>
        <dbReference type="Proteomes" id="UP000008068"/>
    </source>
</evidence>
<feature type="transmembrane region" description="Helical" evidence="5">
    <location>
        <begin position="158"/>
        <end position="179"/>
    </location>
</feature>
<gene>
    <name evidence="7" type="ORF">CAEBREN_17427</name>
</gene>
<dbReference type="PANTHER" id="PTHR22751:SF54">
    <property type="entry name" value="G-PROTEIN COUPLED RECEPTORS FAMILY 1 PROFILE DOMAIN-CONTAINING PROTEIN"/>
    <property type="match status" value="1"/>
</dbReference>
<organism evidence="8">
    <name type="scientific">Caenorhabditis brenneri</name>
    <name type="common">Nematode worm</name>
    <dbReference type="NCBI Taxonomy" id="135651"/>
    <lineage>
        <taxon>Eukaryota</taxon>
        <taxon>Metazoa</taxon>
        <taxon>Ecdysozoa</taxon>
        <taxon>Nematoda</taxon>
        <taxon>Chromadorea</taxon>
        <taxon>Rhabditida</taxon>
        <taxon>Rhabditina</taxon>
        <taxon>Rhabditomorpha</taxon>
        <taxon>Rhabditoidea</taxon>
        <taxon>Rhabditidae</taxon>
        <taxon>Peloderinae</taxon>
        <taxon>Caenorhabditis</taxon>
    </lineage>
</organism>
<dbReference type="AlphaFoldDB" id="G0M9T6"/>
<keyword evidence="2 5" id="KW-0812">Transmembrane</keyword>
<feature type="transmembrane region" description="Helical" evidence="5">
    <location>
        <begin position="539"/>
        <end position="559"/>
    </location>
</feature>